<organism evidence="1 2">
    <name type="scientific">Candidatus Scatousia excrementipullorum</name>
    <dbReference type="NCBI Taxonomy" id="2840936"/>
    <lineage>
        <taxon>Bacteria</taxon>
        <taxon>Candidatus Scatousia</taxon>
    </lineage>
</organism>
<evidence type="ECO:0008006" key="3">
    <source>
        <dbReference type="Google" id="ProtNLM"/>
    </source>
</evidence>
<dbReference type="Proteomes" id="UP000823632">
    <property type="component" value="Unassembled WGS sequence"/>
</dbReference>
<evidence type="ECO:0000313" key="2">
    <source>
        <dbReference type="Proteomes" id="UP000823632"/>
    </source>
</evidence>
<evidence type="ECO:0000313" key="1">
    <source>
        <dbReference type="EMBL" id="MBO8430497.1"/>
    </source>
</evidence>
<comment type="caution">
    <text evidence="1">The sequence shown here is derived from an EMBL/GenBank/DDBJ whole genome shotgun (WGS) entry which is preliminary data.</text>
</comment>
<sequence length="178" mass="20876">MDTHKKMHFISRIGEDIQKARNKNCSELVPFKFFKNMLNQVKQNKAGNCFEKATIAELILKINGVNNCNRINLVTDNGKRNLNHCVLLVNFDKQNYYPSLQKALIIDPWSGNSGYADIIFKKYENMYNKFFKLKPDENIQFVPRNILDLGEQDINYFKENYPKLVFKSSDNHKLFKSV</sequence>
<name>A0A9D9DNR1_9BACT</name>
<gene>
    <name evidence="1" type="ORF">IAC76_03850</name>
</gene>
<dbReference type="AlphaFoldDB" id="A0A9D9DNR1"/>
<dbReference type="EMBL" id="JADIND010000081">
    <property type="protein sequence ID" value="MBO8430497.1"/>
    <property type="molecule type" value="Genomic_DNA"/>
</dbReference>
<proteinExistence type="predicted"/>
<accession>A0A9D9DNR1</accession>
<protein>
    <recommendedName>
        <fullName evidence="3">Transglutaminase-like domain-containing protein</fullName>
    </recommendedName>
</protein>
<reference evidence="1" key="2">
    <citation type="journal article" date="2021" name="PeerJ">
        <title>Extensive microbial diversity within the chicken gut microbiome revealed by metagenomics and culture.</title>
        <authorList>
            <person name="Gilroy R."/>
            <person name="Ravi A."/>
            <person name="Getino M."/>
            <person name="Pursley I."/>
            <person name="Horton D.L."/>
            <person name="Alikhan N.F."/>
            <person name="Baker D."/>
            <person name="Gharbi K."/>
            <person name="Hall N."/>
            <person name="Watson M."/>
            <person name="Adriaenssens E.M."/>
            <person name="Foster-Nyarko E."/>
            <person name="Jarju S."/>
            <person name="Secka A."/>
            <person name="Antonio M."/>
            <person name="Oren A."/>
            <person name="Chaudhuri R.R."/>
            <person name="La Ragione R."/>
            <person name="Hildebrand F."/>
            <person name="Pallen M.J."/>
        </authorList>
    </citation>
    <scope>NUCLEOTIDE SEQUENCE</scope>
    <source>
        <strain evidence="1">10192</strain>
    </source>
</reference>
<reference evidence="1" key="1">
    <citation type="submission" date="2020-10" db="EMBL/GenBank/DDBJ databases">
        <authorList>
            <person name="Gilroy R."/>
        </authorList>
    </citation>
    <scope>NUCLEOTIDE SEQUENCE</scope>
    <source>
        <strain evidence="1">10192</strain>
    </source>
</reference>